<feature type="compositionally biased region" description="Polar residues" evidence="5">
    <location>
        <begin position="340"/>
        <end position="361"/>
    </location>
</feature>
<proteinExistence type="predicted"/>
<feature type="compositionally biased region" description="Acidic residues" evidence="5">
    <location>
        <begin position="985"/>
        <end position="997"/>
    </location>
</feature>
<feature type="compositionally biased region" description="Acidic residues" evidence="5">
    <location>
        <begin position="722"/>
        <end position="739"/>
    </location>
</feature>
<feature type="compositionally biased region" description="Polar residues" evidence="5">
    <location>
        <begin position="472"/>
        <end position="491"/>
    </location>
</feature>
<feature type="compositionally biased region" description="Basic and acidic residues" evidence="5">
    <location>
        <begin position="324"/>
        <end position="338"/>
    </location>
</feature>
<feature type="region of interest" description="Disordered" evidence="5">
    <location>
        <begin position="714"/>
        <end position="1144"/>
    </location>
</feature>
<comment type="caution">
    <text evidence="8">The sequence shown here is derived from an EMBL/GenBank/DDBJ whole genome shotgun (WGS) entry which is preliminary data.</text>
</comment>
<dbReference type="Pfam" id="PF00628">
    <property type="entry name" value="PHD"/>
    <property type="match status" value="1"/>
</dbReference>
<feature type="compositionally biased region" description="Polar residues" evidence="5">
    <location>
        <begin position="971"/>
        <end position="980"/>
    </location>
</feature>
<dbReference type="InterPro" id="IPR001841">
    <property type="entry name" value="Znf_RING"/>
</dbReference>
<dbReference type="Gene3D" id="2.30.30.1150">
    <property type="match status" value="1"/>
</dbReference>
<dbReference type="Proteomes" id="UP000663868">
    <property type="component" value="Unassembled WGS sequence"/>
</dbReference>
<dbReference type="AlphaFoldDB" id="A0A814V1D7"/>
<feature type="compositionally biased region" description="Basic and acidic residues" evidence="5">
    <location>
        <begin position="804"/>
        <end position="816"/>
    </location>
</feature>
<dbReference type="Proteomes" id="UP000663860">
    <property type="component" value="Unassembled WGS sequence"/>
</dbReference>
<evidence type="ECO:0000313" key="10">
    <source>
        <dbReference type="Proteomes" id="UP000663860"/>
    </source>
</evidence>
<dbReference type="InterPro" id="IPR001965">
    <property type="entry name" value="Znf_PHD"/>
</dbReference>
<dbReference type="GO" id="GO:0042393">
    <property type="term" value="F:histone binding"/>
    <property type="evidence" value="ECO:0007669"/>
    <property type="project" value="TreeGrafter"/>
</dbReference>
<dbReference type="GO" id="GO:0031213">
    <property type="term" value="C:RSF complex"/>
    <property type="evidence" value="ECO:0007669"/>
    <property type="project" value="InterPro"/>
</dbReference>
<dbReference type="InterPro" id="IPR011011">
    <property type="entry name" value="Znf_FYVE_PHD"/>
</dbReference>
<evidence type="ECO:0008006" key="11">
    <source>
        <dbReference type="Google" id="ProtNLM"/>
    </source>
</evidence>
<dbReference type="EMBL" id="CAJOBB010000500">
    <property type="protein sequence ID" value="CAF3693373.1"/>
    <property type="molecule type" value="Genomic_DNA"/>
</dbReference>
<feature type="compositionally biased region" description="Acidic residues" evidence="5">
    <location>
        <begin position="821"/>
        <end position="834"/>
    </location>
</feature>
<dbReference type="CDD" id="cd15543">
    <property type="entry name" value="PHD_RSF1"/>
    <property type="match status" value="1"/>
</dbReference>
<feature type="domain" description="PHD-type" evidence="6">
    <location>
        <begin position="611"/>
        <end position="661"/>
    </location>
</feature>
<feature type="region of interest" description="Disordered" evidence="5">
    <location>
        <begin position="1163"/>
        <end position="1198"/>
    </location>
</feature>
<feature type="compositionally biased region" description="Polar residues" evidence="5">
    <location>
        <begin position="501"/>
        <end position="512"/>
    </location>
</feature>
<feature type="compositionally biased region" description="Polar residues" evidence="5">
    <location>
        <begin position="1180"/>
        <end position="1189"/>
    </location>
</feature>
<evidence type="ECO:0000256" key="2">
    <source>
        <dbReference type="ARBA" id="ARBA00022771"/>
    </source>
</evidence>
<dbReference type="GO" id="GO:0008270">
    <property type="term" value="F:zinc ion binding"/>
    <property type="evidence" value="ECO:0007669"/>
    <property type="project" value="UniProtKB-KW"/>
</dbReference>
<dbReference type="PROSITE" id="PS01359">
    <property type="entry name" value="ZF_PHD_1"/>
    <property type="match status" value="1"/>
</dbReference>
<accession>A0A814V1D7</accession>
<feature type="region of interest" description="Disordered" evidence="5">
    <location>
        <begin position="1"/>
        <end position="39"/>
    </location>
</feature>
<dbReference type="GO" id="GO:0045892">
    <property type="term" value="P:negative regulation of DNA-templated transcription"/>
    <property type="evidence" value="ECO:0007669"/>
    <property type="project" value="TreeGrafter"/>
</dbReference>
<feature type="compositionally biased region" description="Acidic residues" evidence="5">
    <location>
        <begin position="875"/>
        <end position="891"/>
    </location>
</feature>
<evidence type="ECO:0000256" key="5">
    <source>
        <dbReference type="SAM" id="MobiDB-lite"/>
    </source>
</evidence>
<feature type="region of interest" description="Disordered" evidence="5">
    <location>
        <begin position="463"/>
        <end position="605"/>
    </location>
</feature>
<dbReference type="PROSITE" id="PS50016">
    <property type="entry name" value="ZF_PHD_2"/>
    <property type="match status" value="1"/>
</dbReference>
<feature type="compositionally biased region" description="Basic residues" evidence="5">
    <location>
        <begin position="587"/>
        <end position="597"/>
    </location>
</feature>
<feature type="compositionally biased region" description="Acidic residues" evidence="5">
    <location>
        <begin position="1099"/>
        <end position="1109"/>
    </location>
</feature>
<dbReference type="SUPFAM" id="SSF57903">
    <property type="entry name" value="FYVE/PHD zinc finger"/>
    <property type="match status" value="1"/>
</dbReference>
<organism evidence="8 10">
    <name type="scientific">Adineta steineri</name>
    <dbReference type="NCBI Taxonomy" id="433720"/>
    <lineage>
        <taxon>Eukaryota</taxon>
        <taxon>Metazoa</taxon>
        <taxon>Spiralia</taxon>
        <taxon>Gnathifera</taxon>
        <taxon>Rotifera</taxon>
        <taxon>Eurotatoria</taxon>
        <taxon>Bdelloidea</taxon>
        <taxon>Adinetida</taxon>
        <taxon>Adinetidae</taxon>
        <taxon>Adineta</taxon>
    </lineage>
</organism>
<feature type="compositionally biased region" description="Basic residues" evidence="5">
    <location>
        <begin position="371"/>
        <end position="391"/>
    </location>
</feature>
<feature type="compositionally biased region" description="Acidic residues" evidence="5">
    <location>
        <begin position="746"/>
        <end position="756"/>
    </location>
</feature>
<dbReference type="SMART" id="SM00249">
    <property type="entry name" value="PHD"/>
    <property type="match status" value="1"/>
</dbReference>
<dbReference type="PANTHER" id="PTHR14296:SF16">
    <property type="entry name" value="REMODELING AND SPACING FACTOR 1"/>
    <property type="match status" value="1"/>
</dbReference>
<protein>
    <recommendedName>
        <fullName evidence="11">Remodeling and spacing factor 1</fullName>
    </recommendedName>
</protein>
<feature type="compositionally biased region" description="Acidic residues" evidence="5">
    <location>
        <begin position="921"/>
        <end position="935"/>
    </location>
</feature>
<feature type="compositionally biased region" description="Polar residues" evidence="5">
    <location>
        <begin position="23"/>
        <end position="37"/>
    </location>
</feature>
<reference evidence="8" key="1">
    <citation type="submission" date="2021-02" db="EMBL/GenBank/DDBJ databases">
        <authorList>
            <person name="Nowell W R."/>
        </authorList>
    </citation>
    <scope>NUCLEOTIDE SEQUENCE</scope>
</reference>
<name>A0A814V1D7_9BILA</name>
<dbReference type="InterPro" id="IPR028938">
    <property type="entry name" value="Rsf1-like"/>
</dbReference>
<evidence type="ECO:0000256" key="4">
    <source>
        <dbReference type="PROSITE-ProRule" id="PRU00175"/>
    </source>
</evidence>
<feature type="compositionally biased region" description="Acidic residues" evidence="5">
    <location>
        <begin position="567"/>
        <end position="582"/>
    </location>
</feature>
<evidence type="ECO:0000256" key="3">
    <source>
        <dbReference type="ARBA" id="ARBA00022833"/>
    </source>
</evidence>
<feature type="compositionally biased region" description="Polar residues" evidence="5">
    <location>
        <begin position="937"/>
        <end position="961"/>
    </location>
</feature>
<keyword evidence="2 4" id="KW-0863">Zinc-finger</keyword>
<feature type="compositionally biased region" description="Basic residues" evidence="5">
    <location>
        <begin position="1003"/>
        <end position="1013"/>
    </location>
</feature>
<keyword evidence="3" id="KW-0862">Zinc</keyword>
<feature type="compositionally biased region" description="Basic residues" evidence="5">
    <location>
        <begin position="519"/>
        <end position="530"/>
    </location>
</feature>
<dbReference type="InterPro" id="IPR019786">
    <property type="entry name" value="Zinc_finger_PHD-type_CS"/>
</dbReference>
<evidence type="ECO:0000256" key="1">
    <source>
        <dbReference type="ARBA" id="ARBA00022723"/>
    </source>
</evidence>
<feature type="compositionally biased region" description="Basic and acidic residues" evidence="5">
    <location>
        <begin position="760"/>
        <end position="785"/>
    </location>
</feature>
<feature type="domain" description="RING-type" evidence="7">
    <location>
        <begin position="614"/>
        <end position="659"/>
    </location>
</feature>
<dbReference type="PANTHER" id="PTHR14296">
    <property type="entry name" value="REMODELING AND SPACING FACTOR 1"/>
    <property type="match status" value="1"/>
</dbReference>
<feature type="region of interest" description="Disordered" evidence="5">
    <location>
        <begin position="307"/>
        <end position="423"/>
    </location>
</feature>
<evidence type="ECO:0000259" key="7">
    <source>
        <dbReference type="PROSITE" id="PS50089"/>
    </source>
</evidence>
<gene>
    <name evidence="8" type="ORF">IZO911_LOCUS27524</name>
    <name evidence="9" type="ORF">KXQ929_LOCUS10514</name>
</gene>
<evidence type="ECO:0000313" key="9">
    <source>
        <dbReference type="EMBL" id="CAF3693373.1"/>
    </source>
</evidence>
<feature type="compositionally biased region" description="Basic residues" evidence="5">
    <location>
        <begin position="897"/>
        <end position="917"/>
    </location>
</feature>
<sequence>MNEEKEDPILAAPSLVKDESIPMDTNDNDTPSNTVDSSSDDKQKILLNYDQRRLSLLNNPEYGVILAFLDKFRSNIDIQDYPLHLLEENLLSDQDNISRRLIDFHLTLLKRISLGKGAQRDKFVPIITKFAYRFDYDDGEYLKANGYSQAQIDIKLRILKNLLETQFDLNQGFKTALLEKQSFEIRSQSFGRDRSGASYWLFMDSECFIRLFRENIDEDRTWTNIAKDKDELENIIKLLITDHAVRKKFPDWKLTHESFNSLEPSNEFEGRYIPLSVNIKKEESKTISPTLSPAASPVKVEKKSILKSKKSVIPPPPAAVKTEVPSDHESTHSDEKNGQRSRIVSSEDTNPNVISQEINNNQEDEELKSPPTKKSRGRKKSATWSKKKRRTISNTSKKNDDNNEQDIQTIKTPTKGRKRKQIIDDDIDIKKNDETSQDKDILNQIPIDDDLIFKDDLPIALRRSRRVRKPPTNEQIPSVTSSPAKSVSQTPSKKKLMNGKCKSSSQTNIKVCSQSSKSNSRRKRGRKRKSSVNGISSSSDDEHQPSEEEEDEYNSDDYLQTDKQIDELDDDDLLEKEDDDEEFVPRRSAKTVAKRRGQMNENNTEELQSPSSACCVCSKTDRPESLLLCDDCDDAYHLECLKPILLYVPDGDWYCPLCEHKRLSDNLVEKYIQLLKEYEELEVKRTQCMSKRTNRLANVMLNLDRMVKRSSKKRRANGIVYSDEENEEEDNEEDNDEDENNKSEQNEDEEEEDDDSVYGFKDDGSIDGADKSKRSTTSRRDRQYDDEPQTLGVRSCRRKPQNYRFDDYDKKMKEAMIESGVNDDEIDKDSDEEKEEKKKAAKKRAGYENDEDFDNVDTKKDAEFAPDDIGSGGSDTEEEEEDYNEDDESSEDDWKGKQRRSLPKKKTNTKSHRRKSKNKSDDEDDDDDDDDDSLSDTELNNIQTANRTKSATTNDNDLNESGNEDRRRSSRATTQRNYAKQQDYDSNDDDEDLEDLYENGRPPPRRMRYKKRRGSDDSFVDDDDDYEKLQRKRKIVKYGKSMSRSSITDHLKNLVDEDEEPTEGKRSASSSQERTQEDTTDVPKQPNKVPNPEFNEQQPSDDDDFPDEQEIFKANGLLKFQKTLTAPKPTGFRPPPPFGAPTHSYQHAIVDPTARFAMIRPPVRPAINNGYPSNGHDPNLSENQQQPSEVNGHIEPSL</sequence>
<keyword evidence="1" id="KW-0479">Metal-binding</keyword>
<dbReference type="EMBL" id="CAJNOE010000375">
    <property type="protein sequence ID" value="CAF1182050.1"/>
    <property type="molecule type" value="Genomic_DNA"/>
</dbReference>
<dbReference type="InterPro" id="IPR019787">
    <property type="entry name" value="Znf_PHD-finger"/>
</dbReference>
<evidence type="ECO:0000259" key="6">
    <source>
        <dbReference type="PROSITE" id="PS50016"/>
    </source>
</evidence>
<evidence type="ECO:0000313" key="8">
    <source>
        <dbReference type="EMBL" id="CAF1182050.1"/>
    </source>
</evidence>
<dbReference type="PROSITE" id="PS50089">
    <property type="entry name" value="ZF_RING_2"/>
    <property type="match status" value="1"/>
</dbReference>